<dbReference type="CDD" id="cd02968">
    <property type="entry name" value="SCO"/>
    <property type="match status" value="1"/>
</dbReference>
<evidence type="ECO:0000256" key="1">
    <source>
        <dbReference type="ARBA" id="ARBA00010996"/>
    </source>
</evidence>
<feature type="binding site" evidence="3">
    <location>
        <position position="167"/>
    </location>
    <ligand>
        <name>Cu cation</name>
        <dbReference type="ChEBI" id="CHEBI:23378"/>
    </ligand>
</feature>
<dbReference type="PANTHER" id="PTHR12151">
    <property type="entry name" value="ELECTRON TRANSPORT PROTIN SCO1/SENC FAMILY MEMBER"/>
    <property type="match status" value="1"/>
</dbReference>
<dbReference type="InterPro" id="IPR003782">
    <property type="entry name" value="SCO1/SenC"/>
</dbReference>
<dbReference type="Proteomes" id="UP000218899">
    <property type="component" value="Chromosome"/>
</dbReference>
<dbReference type="Pfam" id="PF02630">
    <property type="entry name" value="SCO1-SenC"/>
    <property type="match status" value="1"/>
</dbReference>
<feature type="binding site" evidence="3">
    <location>
        <position position="78"/>
    </location>
    <ligand>
        <name>Cu cation</name>
        <dbReference type="ChEBI" id="CHEBI:23378"/>
    </ligand>
</feature>
<organism evidence="6 7">
    <name type="scientific">Sulfurifustis variabilis</name>
    <dbReference type="NCBI Taxonomy" id="1675686"/>
    <lineage>
        <taxon>Bacteria</taxon>
        <taxon>Pseudomonadati</taxon>
        <taxon>Pseudomonadota</taxon>
        <taxon>Gammaproteobacteria</taxon>
        <taxon>Acidiferrobacterales</taxon>
        <taxon>Acidiferrobacteraceae</taxon>
        <taxon>Sulfurifustis</taxon>
    </lineage>
</organism>
<keyword evidence="3" id="KW-0479">Metal-binding</keyword>
<feature type="domain" description="Thioredoxin" evidence="5">
    <location>
        <begin position="26"/>
        <end position="202"/>
    </location>
</feature>
<sequence length="206" mass="22973">MRSLPNRVVRGWQRCLPGLLVITLLLPACTESPALRGMDLSGVDWGRDFTLVSHQRPPVSTEAFRGKVLILFFGYTHCPDICGPTLAKLAALQKELGPEAEHVQVLFVTIDPERDTPEQLRRFVPQFDPRFIGLTGTPEEIAAAAREYKVGYMSHPGSRTASSIIQHSGNVFVKDQRGRPRSLFANETPVVDMAHDVQLLLKSEMR</sequence>
<evidence type="ECO:0000256" key="4">
    <source>
        <dbReference type="PIRSR" id="PIRSR603782-2"/>
    </source>
</evidence>
<evidence type="ECO:0000256" key="2">
    <source>
        <dbReference type="ARBA" id="ARBA00023008"/>
    </source>
</evidence>
<dbReference type="AlphaFoldDB" id="A0A1B4V817"/>
<dbReference type="OrthoDB" id="9790194at2"/>
<dbReference type="EMBL" id="AP014936">
    <property type="protein sequence ID" value="BAU49668.1"/>
    <property type="molecule type" value="Genomic_DNA"/>
</dbReference>
<evidence type="ECO:0000313" key="7">
    <source>
        <dbReference type="Proteomes" id="UP000218899"/>
    </source>
</evidence>
<keyword evidence="2 3" id="KW-0186">Copper</keyword>
<dbReference type="SUPFAM" id="SSF52833">
    <property type="entry name" value="Thioredoxin-like"/>
    <property type="match status" value="1"/>
</dbReference>
<name>A0A1B4V817_9GAMM</name>
<accession>A0A1B4V817</accession>
<comment type="similarity">
    <text evidence="1">Belongs to the SCO1/2 family.</text>
</comment>
<dbReference type="PROSITE" id="PS51352">
    <property type="entry name" value="THIOREDOXIN_2"/>
    <property type="match status" value="1"/>
</dbReference>
<feature type="disulfide bond" description="Redox-active" evidence="4">
    <location>
        <begin position="78"/>
        <end position="82"/>
    </location>
</feature>
<keyword evidence="7" id="KW-1185">Reference proteome</keyword>
<feature type="binding site" evidence="3">
    <location>
        <position position="82"/>
    </location>
    <ligand>
        <name>Cu cation</name>
        <dbReference type="ChEBI" id="CHEBI:23378"/>
    </ligand>
</feature>
<evidence type="ECO:0000259" key="5">
    <source>
        <dbReference type="PROSITE" id="PS51352"/>
    </source>
</evidence>
<evidence type="ECO:0000256" key="3">
    <source>
        <dbReference type="PIRSR" id="PIRSR603782-1"/>
    </source>
</evidence>
<dbReference type="InterPro" id="IPR036249">
    <property type="entry name" value="Thioredoxin-like_sf"/>
</dbReference>
<dbReference type="PANTHER" id="PTHR12151:SF25">
    <property type="entry name" value="LINALOOL DEHYDRATASE_ISOMERASE DOMAIN-CONTAINING PROTEIN"/>
    <property type="match status" value="1"/>
</dbReference>
<dbReference type="InterPro" id="IPR013766">
    <property type="entry name" value="Thioredoxin_domain"/>
</dbReference>
<evidence type="ECO:0000313" key="6">
    <source>
        <dbReference type="EMBL" id="BAU49668.1"/>
    </source>
</evidence>
<dbReference type="FunFam" id="3.40.30.10:FF:000013">
    <property type="entry name" value="Blast:Protein SCO1 homolog, mitochondrial"/>
    <property type="match status" value="1"/>
</dbReference>
<gene>
    <name evidence="6" type="ORF">SVA_3120</name>
</gene>
<protein>
    <submittedName>
        <fullName evidence="6">Photosynthetic protein synthase I</fullName>
    </submittedName>
</protein>
<dbReference type="Gene3D" id="3.40.30.10">
    <property type="entry name" value="Glutaredoxin"/>
    <property type="match status" value="1"/>
</dbReference>
<keyword evidence="4" id="KW-1015">Disulfide bond</keyword>
<dbReference type="KEGG" id="sva:SVA_3120"/>
<proteinExistence type="inferred from homology"/>
<reference evidence="6 7" key="1">
    <citation type="submission" date="2015-08" db="EMBL/GenBank/DDBJ databases">
        <title>Complete genome sequence of Sulfurifustis variabilis.</title>
        <authorList>
            <person name="Miura A."/>
            <person name="Kojima H."/>
            <person name="Fukui M."/>
        </authorList>
    </citation>
    <scope>NUCLEOTIDE SEQUENCE [LARGE SCALE GENOMIC DNA]</scope>
    <source>
        <strain evidence="7">skN76</strain>
    </source>
</reference>
<dbReference type="GO" id="GO:0046872">
    <property type="term" value="F:metal ion binding"/>
    <property type="evidence" value="ECO:0007669"/>
    <property type="project" value="UniProtKB-KW"/>
</dbReference>